<dbReference type="Proteomes" id="UP000295504">
    <property type="component" value="Unassembled WGS sequence"/>
</dbReference>
<dbReference type="EMBL" id="SLYC01000020">
    <property type="protein sequence ID" value="TCQ01962.1"/>
    <property type="molecule type" value="Genomic_DNA"/>
</dbReference>
<name>A0A4R2TI81_9FIRM</name>
<dbReference type="InterPro" id="IPR004843">
    <property type="entry name" value="Calcineurin-like_PHP"/>
</dbReference>
<proteinExistence type="predicted"/>
<dbReference type="RefSeq" id="WP_330571420.1">
    <property type="nucleotide sequence ID" value="NZ_CP058648.1"/>
</dbReference>
<reference evidence="2 3" key="1">
    <citation type="submission" date="2019-03" db="EMBL/GenBank/DDBJ databases">
        <title>Genomic Encyclopedia of Type Strains, Phase IV (KMG-IV): sequencing the most valuable type-strain genomes for metagenomic binning, comparative biology and taxonomic classification.</title>
        <authorList>
            <person name="Goeker M."/>
        </authorList>
    </citation>
    <scope>NUCLEOTIDE SEQUENCE [LARGE SCALE GENOMIC DNA]</scope>
    <source>
        <strain evidence="2 3">DSM 100013</strain>
    </source>
</reference>
<evidence type="ECO:0000313" key="3">
    <source>
        <dbReference type="Proteomes" id="UP000295504"/>
    </source>
</evidence>
<dbReference type="InterPro" id="IPR029052">
    <property type="entry name" value="Metallo-depent_PP-like"/>
</dbReference>
<sequence>MANERLHLLYGNHDIAKRDKSFLEKNYYHYFSEREGRNISMFENIKVHEGLVLRHRNSNYRIFLVHGHQVDFINYELWRLTRFIVKYLWRPLEAFGINDPTRTAKNYKKKEAVAIKLNVWVAKEKHMLIGGHNHRPRFPEVGEPPCFNDGSCVHPRGITGIQIAQGKISLVKWSTKAKDNGILYIDKDILAGPRYLKDYLEIN</sequence>
<accession>A0A4R2TI81</accession>
<evidence type="ECO:0000259" key="1">
    <source>
        <dbReference type="Pfam" id="PF00149"/>
    </source>
</evidence>
<organism evidence="2 3">
    <name type="scientific">Serpentinicella alkaliphila</name>
    <dbReference type="NCBI Taxonomy" id="1734049"/>
    <lineage>
        <taxon>Bacteria</taxon>
        <taxon>Bacillati</taxon>
        <taxon>Bacillota</taxon>
        <taxon>Clostridia</taxon>
        <taxon>Peptostreptococcales</taxon>
        <taxon>Natronincolaceae</taxon>
        <taxon>Serpentinicella</taxon>
    </lineage>
</organism>
<dbReference type="Pfam" id="PF00149">
    <property type="entry name" value="Metallophos"/>
    <property type="match status" value="1"/>
</dbReference>
<comment type="caution">
    <text evidence="2">The sequence shown here is derived from an EMBL/GenBank/DDBJ whole genome shotgun (WGS) entry which is preliminary data.</text>
</comment>
<evidence type="ECO:0000313" key="2">
    <source>
        <dbReference type="EMBL" id="TCQ01962.1"/>
    </source>
</evidence>
<dbReference type="AlphaFoldDB" id="A0A4R2TI81"/>
<keyword evidence="3" id="KW-1185">Reference proteome</keyword>
<gene>
    <name evidence="2" type="ORF">EDD79_102018</name>
</gene>
<protein>
    <submittedName>
        <fullName evidence="2">Calcineurin-like phosphoesterase family protein</fullName>
    </submittedName>
</protein>
<dbReference type="Gene3D" id="3.60.21.10">
    <property type="match status" value="1"/>
</dbReference>
<feature type="domain" description="Calcineurin-like phosphoesterase" evidence="1">
    <location>
        <begin position="5"/>
        <end position="136"/>
    </location>
</feature>
<dbReference type="GO" id="GO:0016787">
    <property type="term" value="F:hydrolase activity"/>
    <property type="evidence" value="ECO:0007669"/>
    <property type="project" value="InterPro"/>
</dbReference>
<dbReference type="SUPFAM" id="SSF56300">
    <property type="entry name" value="Metallo-dependent phosphatases"/>
    <property type="match status" value="1"/>
</dbReference>